<sequence>MQWDEADIVDTGDPAGRSALDARRGIEASLQVIEGVAKRSGNLKGTFVYALKKAVSAIRDNSQVLIQRTISEETRVLSAENQQLRERLEELTKKVDELQKSSGLPNMQELEASLLLKLGDRINARIEGLEPRLNPAPLLRPPLAADKAKKGKERAVRNPPVLPAVVTPVAPVVTAVDSRPEKVTRRGKEKKTDGPSRPLNPDTLEENWVTVAKKTKKKEDRTQPRTGPAPKPKKSPQAKSKPKPKLRMPRSSAVVITLTDEGKEKMTYSKVLMIARAKINLKEVADIDAIKFRKAATGAAVLELPGASSGPKADALAEKLRPPLSADKKKGGERIEESLPIPMAVSAPTTVPGPETGKKKKSKKKKAKASEKVENTGESVPTAPAHSSVPVAKSQTNTPPWHIEAAALADIYWKRDRSRKSGHEPTYEEMESWRIEGREAILNRWREDLAGARYGRWTLDAIMPVFKEWTERRWGTLSYHLTQGLTGHGCFGSYLHKIARREPTPTCHHCGCANDTPQHTLFDCPAWNDHRDTMLRLTGLDNHGSGALNLSLFVRSMLSDEAKWQAIQVFCQFVLGSKEEAERAREIDPGAPQIRKRRTGRRRRDFVRAS</sequence>
<feature type="region of interest" description="Disordered" evidence="2">
    <location>
        <begin position="584"/>
        <end position="610"/>
    </location>
</feature>
<proteinExistence type="predicted"/>
<dbReference type="AlphaFoldDB" id="A0AAV1JKS5"/>
<evidence type="ECO:0008006" key="5">
    <source>
        <dbReference type="Google" id="ProtNLM"/>
    </source>
</evidence>
<feature type="compositionally biased region" description="Basic and acidic residues" evidence="2">
    <location>
        <begin position="319"/>
        <end position="337"/>
    </location>
</feature>
<keyword evidence="1" id="KW-0175">Coiled coil</keyword>
<dbReference type="EMBL" id="CAVLEF010000011">
    <property type="protein sequence ID" value="CAK1549491.1"/>
    <property type="molecule type" value="Genomic_DNA"/>
</dbReference>
<evidence type="ECO:0000313" key="4">
    <source>
        <dbReference type="Proteomes" id="UP001497472"/>
    </source>
</evidence>
<evidence type="ECO:0000256" key="2">
    <source>
        <dbReference type="SAM" id="MobiDB-lite"/>
    </source>
</evidence>
<keyword evidence="4" id="KW-1185">Reference proteome</keyword>
<dbReference type="Proteomes" id="UP001497472">
    <property type="component" value="Unassembled WGS sequence"/>
</dbReference>
<gene>
    <name evidence="3" type="ORF">LNINA_LOCUS8784</name>
</gene>
<feature type="region of interest" description="Disordered" evidence="2">
    <location>
        <begin position="319"/>
        <end position="397"/>
    </location>
</feature>
<feature type="compositionally biased region" description="Basic and acidic residues" evidence="2">
    <location>
        <begin position="178"/>
        <end position="194"/>
    </location>
</feature>
<evidence type="ECO:0000256" key="1">
    <source>
        <dbReference type="SAM" id="Coils"/>
    </source>
</evidence>
<accession>A0AAV1JKS5</accession>
<name>A0AAV1JKS5_9NEOP</name>
<comment type="caution">
    <text evidence="3">The sequence shown here is derived from an EMBL/GenBank/DDBJ whole genome shotgun (WGS) entry which is preliminary data.</text>
</comment>
<reference evidence="3 4" key="1">
    <citation type="submission" date="2023-11" db="EMBL/GenBank/DDBJ databases">
        <authorList>
            <person name="Okamura Y."/>
        </authorList>
    </citation>
    <scope>NUCLEOTIDE SEQUENCE [LARGE SCALE GENOMIC DNA]</scope>
</reference>
<evidence type="ECO:0000313" key="3">
    <source>
        <dbReference type="EMBL" id="CAK1549491.1"/>
    </source>
</evidence>
<feature type="coiled-coil region" evidence="1">
    <location>
        <begin position="74"/>
        <end position="101"/>
    </location>
</feature>
<protein>
    <recommendedName>
        <fullName evidence="5">Reverse transcriptase</fullName>
    </recommendedName>
</protein>
<feature type="compositionally biased region" description="Basic residues" evidence="2">
    <location>
        <begin position="231"/>
        <end position="248"/>
    </location>
</feature>
<feature type="region of interest" description="Disordered" evidence="2">
    <location>
        <begin position="177"/>
        <end position="250"/>
    </location>
</feature>
<organism evidence="3 4">
    <name type="scientific">Leptosia nina</name>
    <dbReference type="NCBI Taxonomy" id="320188"/>
    <lineage>
        <taxon>Eukaryota</taxon>
        <taxon>Metazoa</taxon>
        <taxon>Ecdysozoa</taxon>
        <taxon>Arthropoda</taxon>
        <taxon>Hexapoda</taxon>
        <taxon>Insecta</taxon>
        <taxon>Pterygota</taxon>
        <taxon>Neoptera</taxon>
        <taxon>Endopterygota</taxon>
        <taxon>Lepidoptera</taxon>
        <taxon>Glossata</taxon>
        <taxon>Ditrysia</taxon>
        <taxon>Papilionoidea</taxon>
        <taxon>Pieridae</taxon>
        <taxon>Pierinae</taxon>
        <taxon>Leptosia</taxon>
    </lineage>
</organism>
<feature type="compositionally biased region" description="Basic residues" evidence="2">
    <location>
        <begin position="594"/>
        <end position="610"/>
    </location>
</feature>
<feature type="compositionally biased region" description="Basic residues" evidence="2">
    <location>
        <begin position="358"/>
        <end position="367"/>
    </location>
</feature>